<dbReference type="PROSITE" id="PS51186">
    <property type="entry name" value="GNAT"/>
    <property type="match status" value="1"/>
</dbReference>
<dbReference type="EMBL" id="CP002996">
    <property type="protein sequence ID" value="AEM89023.1"/>
    <property type="molecule type" value="Genomic_DNA"/>
</dbReference>
<evidence type="ECO:0000256" key="1">
    <source>
        <dbReference type="ARBA" id="ARBA00022679"/>
    </source>
</evidence>
<keyword evidence="4" id="KW-0614">Plasmid</keyword>
<dbReference type="Pfam" id="PF00583">
    <property type="entry name" value="Acetyltransf_1"/>
    <property type="match status" value="1"/>
</dbReference>
<dbReference type="InterPro" id="IPR000182">
    <property type="entry name" value="GNAT_dom"/>
</dbReference>
<dbReference type="KEGG" id="svl:Strvi_0250"/>
<accession>G2PHM0</accession>
<dbReference type="SUPFAM" id="SSF55729">
    <property type="entry name" value="Acyl-CoA N-acyltransferases (Nat)"/>
    <property type="match status" value="1"/>
</dbReference>
<dbReference type="CDD" id="cd04301">
    <property type="entry name" value="NAT_SF"/>
    <property type="match status" value="1"/>
</dbReference>
<dbReference type="InterPro" id="IPR016181">
    <property type="entry name" value="Acyl_CoA_acyltransferase"/>
</dbReference>
<dbReference type="PANTHER" id="PTHR43877">
    <property type="entry name" value="AMINOALKYLPHOSPHONATE N-ACETYLTRANSFERASE-RELATED-RELATED"/>
    <property type="match status" value="1"/>
</dbReference>
<sequence>MDGGGCVRDVVLRDAAQEDCAALAAVLQRAHAPGSALWREWSDPEKLKILLFAVASPKGRATRFRLRVAQVGEEVAGAMMSRWAYDRLGPTEAIFGDIGLIDTLAVLPAFRRHGVGRALVKDAEAELRRAGVRVAYAESTPGAVPFYEALRYRAEPEEVRAITFFPRQGPKLYTHCIGDLSEARLVWKSLTGGMVRSSVYEHPDGKGPGVALTGLIPGDARRTVPWPEAGVLGGATAAERGEGHQRGRAGTG</sequence>
<gene>
    <name evidence="4" type="ORF">Strvi_0250</name>
</gene>
<feature type="domain" description="N-acetyltransferase" evidence="3">
    <location>
        <begin position="10"/>
        <end position="191"/>
    </location>
</feature>
<dbReference type="AlphaFoldDB" id="G2PHM0"/>
<name>G2PHM0_STRV4</name>
<protein>
    <submittedName>
        <fullName evidence="4">GCN5-related N-acetyltransferase</fullName>
    </submittedName>
</protein>
<evidence type="ECO:0000313" key="5">
    <source>
        <dbReference type="Proteomes" id="UP000008703"/>
    </source>
</evidence>
<dbReference type="Proteomes" id="UP000008703">
    <property type="component" value="Plasmid pSTRVI02"/>
</dbReference>
<geneLocation type="plasmid" evidence="4 5">
    <name>pSTRVI02</name>
</geneLocation>
<dbReference type="InterPro" id="IPR050832">
    <property type="entry name" value="Bact_Acetyltransf"/>
</dbReference>
<evidence type="ECO:0000256" key="2">
    <source>
        <dbReference type="ARBA" id="ARBA00023315"/>
    </source>
</evidence>
<keyword evidence="1" id="KW-0808">Transferase</keyword>
<organism evidence="4 5">
    <name type="scientific">Streptomyces violaceusniger (strain Tu 4113)</name>
    <dbReference type="NCBI Taxonomy" id="653045"/>
    <lineage>
        <taxon>Bacteria</taxon>
        <taxon>Bacillati</taxon>
        <taxon>Actinomycetota</taxon>
        <taxon>Actinomycetes</taxon>
        <taxon>Kitasatosporales</taxon>
        <taxon>Streptomycetaceae</taxon>
        <taxon>Streptomyces</taxon>
        <taxon>Streptomyces violaceusniger group</taxon>
    </lineage>
</organism>
<evidence type="ECO:0000313" key="4">
    <source>
        <dbReference type="EMBL" id="AEM89023.1"/>
    </source>
</evidence>
<reference evidence="4" key="1">
    <citation type="submission" date="2011-08" db="EMBL/GenBank/DDBJ databases">
        <title>Complete sequence of plasmid 2 of Streptomyces violaceusniger Tu 4113.</title>
        <authorList>
            <consortium name="US DOE Joint Genome Institute"/>
            <person name="Lucas S."/>
            <person name="Han J."/>
            <person name="Lapidus A."/>
            <person name="Cheng J.-F."/>
            <person name="Goodwin L."/>
            <person name="Pitluck S."/>
            <person name="Peters L."/>
            <person name="Ivanova N."/>
            <person name="Daligault H."/>
            <person name="Detter J.C."/>
            <person name="Han C."/>
            <person name="Tapia R."/>
            <person name="Land M."/>
            <person name="Hauser L."/>
            <person name="Kyrpides N."/>
            <person name="Ivanova N."/>
            <person name="Pagani I."/>
            <person name="Hagen A."/>
            <person name="Katz L."/>
            <person name="Fiedler H.-P."/>
            <person name="Keasling J."/>
            <person name="Fortman J."/>
            <person name="Woyke T."/>
        </authorList>
    </citation>
    <scope>NUCLEOTIDE SEQUENCE [LARGE SCALE GENOMIC DNA]</scope>
    <source>
        <strain evidence="4">Tu 4113</strain>
        <plasmid evidence="4">pSTRVI02</plasmid>
    </source>
</reference>
<keyword evidence="2" id="KW-0012">Acyltransferase</keyword>
<dbReference type="GO" id="GO:0016747">
    <property type="term" value="F:acyltransferase activity, transferring groups other than amino-acyl groups"/>
    <property type="evidence" value="ECO:0007669"/>
    <property type="project" value="InterPro"/>
</dbReference>
<evidence type="ECO:0000259" key="3">
    <source>
        <dbReference type="PROSITE" id="PS51186"/>
    </source>
</evidence>
<dbReference type="PANTHER" id="PTHR43877:SF1">
    <property type="entry name" value="ACETYLTRANSFERASE"/>
    <property type="match status" value="1"/>
</dbReference>
<dbReference type="HOGENOM" id="CLU_1102327_0_0_11"/>
<keyword evidence="5" id="KW-1185">Reference proteome</keyword>
<proteinExistence type="predicted"/>
<dbReference type="Gene3D" id="3.40.630.30">
    <property type="match status" value="1"/>
</dbReference>